<dbReference type="ExpressionAtlas" id="M1CW88">
    <property type="expression patterns" value="baseline"/>
</dbReference>
<accession>M1CW88</accession>
<dbReference type="OrthoDB" id="1303247at2759"/>
<protein>
    <submittedName>
        <fullName evidence="1">Uncharacterized protein</fullName>
    </submittedName>
</protein>
<name>M1CW88_SOLTU</name>
<dbReference type="AlphaFoldDB" id="M1CW88"/>
<dbReference type="HOGENOM" id="CLU_2227997_0_0_1"/>
<reference evidence="2" key="1">
    <citation type="journal article" date="2011" name="Nature">
        <title>Genome sequence and analysis of the tuber crop potato.</title>
        <authorList>
            <consortium name="The Potato Genome Sequencing Consortium"/>
        </authorList>
    </citation>
    <scope>NUCLEOTIDE SEQUENCE [LARGE SCALE GENOMIC DNA]</scope>
    <source>
        <strain evidence="2">cv. DM1-3 516 R44</strain>
    </source>
</reference>
<gene>
    <name evidence="1" type="primary">LOC102604008</name>
</gene>
<evidence type="ECO:0000313" key="1">
    <source>
        <dbReference type="EnsemblPlants" id="PGSC0003DMT400076154"/>
    </source>
</evidence>
<proteinExistence type="predicted"/>
<dbReference type="Proteomes" id="UP000011115">
    <property type="component" value="Unassembled WGS sequence"/>
</dbReference>
<organism evidence="1 2">
    <name type="scientific">Solanum tuberosum</name>
    <name type="common">Potato</name>
    <dbReference type="NCBI Taxonomy" id="4113"/>
    <lineage>
        <taxon>Eukaryota</taxon>
        <taxon>Viridiplantae</taxon>
        <taxon>Streptophyta</taxon>
        <taxon>Embryophyta</taxon>
        <taxon>Tracheophyta</taxon>
        <taxon>Spermatophyta</taxon>
        <taxon>Magnoliopsida</taxon>
        <taxon>eudicotyledons</taxon>
        <taxon>Gunneridae</taxon>
        <taxon>Pentapetalae</taxon>
        <taxon>asterids</taxon>
        <taxon>lamiids</taxon>
        <taxon>Solanales</taxon>
        <taxon>Solanaceae</taxon>
        <taxon>Solanoideae</taxon>
        <taxon>Solaneae</taxon>
        <taxon>Solanum</taxon>
    </lineage>
</organism>
<keyword evidence="2" id="KW-1185">Reference proteome</keyword>
<reference evidence="1" key="2">
    <citation type="submission" date="2015-06" db="UniProtKB">
        <authorList>
            <consortium name="EnsemblPlants"/>
        </authorList>
    </citation>
    <scope>IDENTIFICATION</scope>
    <source>
        <strain evidence="1">DM1-3 516 R44</strain>
    </source>
</reference>
<dbReference type="Gramene" id="PGSC0003DMT400076154">
    <property type="protein sequence ID" value="PGSC0003DMT400076154"/>
    <property type="gene ID" value="PGSC0003DMG401029613"/>
</dbReference>
<sequence length="106" mass="11952">MERRRELIFLCSSPGNRCWNLILSEFSPNFYCSTNRHLVKLPSSIISRFAGPNGFSLLNSSIMDYLRSGQVIFSLRSLTCEHFSSISTICFSVILYAACPSWGLST</sequence>
<dbReference type="EnsemblPlants" id="PGSC0003DMT400076154">
    <property type="protein sequence ID" value="PGSC0003DMT400076154"/>
    <property type="gene ID" value="PGSC0003DMG401029613"/>
</dbReference>
<evidence type="ECO:0000313" key="2">
    <source>
        <dbReference type="Proteomes" id="UP000011115"/>
    </source>
</evidence>